<evidence type="ECO:0000313" key="1">
    <source>
        <dbReference type="EMBL" id="TDX01785.1"/>
    </source>
</evidence>
<dbReference type="InterPro" id="IPR019587">
    <property type="entry name" value="Polyketide_cyclase/dehydratase"/>
</dbReference>
<dbReference type="InterPro" id="IPR011256">
    <property type="entry name" value="Reg_factor_effector_dom_sf"/>
</dbReference>
<dbReference type="CDD" id="cd07818">
    <property type="entry name" value="SRPBCC_1"/>
    <property type="match status" value="1"/>
</dbReference>
<dbReference type="AlphaFoldDB" id="A0A4R8DWB3"/>
<dbReference type="Gene3D" id="3.30.530.20">
    <property type="match status" value="1"/>
</dbReference>
<dbReference type="Gene3D" id="3.20.80.10">
    <property type="entry name" value="Regulatory factor, effector binding domain"/>
    <property type="match status" value="1"/>
</dbReference>
<dbReference type="Pfam" id="PF10604">
    <property type="entry name" value="Polyketide_cyc2"/>
    <property type="match status" value="1"/>
</dbReference>
<dbReference type="RefSeq" id="WP_162852594.1">
    <property type="nucleotide sequence ID" value="NZ_SODV01000001.1"/>
</dbReference>
<gene>
    <name evidence="1" type="ORF">EDB95_2828</name>
</gene>
<protein>
    <submittedName>
        <fullName evidence="1">Effector-binding domain-containing protein</fullName>
    </submittedName>
</protein>
<reference evidence="1 2" key="1">
    <citation type="submission" date="2019-03" db="EMBL/GenBank/DDBJ databases">
        <title>Genomic Encyclopedia of Type Strains, Phase IV (KMG-IV): sequencing the most valuable type-strain genomes for metagenomic binning, comparative biology and taxonomic classification.</title>
        <authorList>
            <person name="Goeker M."/>
        </authorList>
    </citation>
    <scope>NUCLEOTIDE SEQUENCE [LARGE SCALE GENOMIC DNA]</scope>
    <source>
        <strain evidence="1 2">DSM 100059</strain>
    </source>
</reference>
<accession>A0A4R8DWB3</accession>
<dbReference type="EMBL" id="SODV01000001">
    <property type="protein sequence ID" value="TDX01785.1"/>
    <property type="molecule type" value="Genomic_DNA"/>
</dbReference>
<name>A0A4R8DWB3_9BACT</name>
<proteinExistence type="predicted"/>
<keyword evidence="2" id="KW-1185">Reference proteome</keyword>
<comment type="caution">
    <text evidence="1">The sequence shown here is derived from an EMBL/GenBank/DDBJ whole genome shotgun (WGS) entry which is preliminary data.</text>
</comment>
<dbReference type="SUPFAM" id="SSF55136">
    <property type="entry name" value="Probable bacterial effector-binding domain"/>
    <property type="match status" value="1"/>
</dbReference>
<organism evidence="1 2">
    <name type="scientific">Dinghuibacter silviterrae</name>
    <dbReference type="NCBI Taxonomy" id="1539049"/>
    <lineage>
        <taxon>Bacteria</taxon>
        <taxon>Pseudomonadati</taxon>
        <taxon>Bacteroidota</taxon>
        <taxon>Chitinophagia</taxon>
        <taxon>Chitinophagales</taxon>
        <taxon>Chitinophagaceae</taxon>
        <taxon>Dinghuibacter</taxon>
    </lineage>
</organism>
<dbReference type="SUPFAM" id="SSF55961">
    <property type="entry name" value="Bet v1-like"/>
    <property type="match status" value="1"/>
</dbReference>
<sequence length="342" mass="37569">MTLIKRILWVLAALLLLIILVSFFLPGTVHVERAKVIKAPPATVFSVVNNLRTYNDWMPWNRKDPNMHQTFGDKDSGQGASYSWTSTDKEVGNGTLTITESVPDKKVVTALDFGDMGTSMGGWNLSPVDSGTMVVWYMDSKMTGKNVFYSLVGKYMGLFMDKMVGPDFEQGLDSLKSISERAGVTRTPVIKLDTMTVHAMTILYISDSAATSGEISKKLAGIYGQELAAFIAGNHLKMTGPPMAWYSGDQFPLLFDAGVPVDRTPDATEGRVRIRKTVAGPALVAHFWGPYELDPLGYKALADTLRQSRRKAAGMAYEVYVGDPGVEKDPYKVQTDIVQPVH</sequence>
<dbReference type="Proteomes" id="UP000294498">
    <property type="component" value="Unassembled WGS sequence"/>
</dbReference>
<dbReference type="InterPro" id="IPR023393">
    <property type="entry name" value="START-like_dom_sf"/>
</dbReference>
<evidence type="ECO:0000313" key="2">
    <source>
        <dbReference type="Proteomes" id="UP000294498"/>
    </source>
</evidence>